<keyword evidence="2" id="KW-1185">Reference proteome</keyword>
<protein>
    <submittedName>
        <fullName evidence="1">Uncharacterized protein</fullName>
    </submittedName>
</protein>
<reference evidence="1 2" key="1">
    <citation type="submission" date="2021-06" db="EMBL/GenBank/DDBJ databases">
        <title>Caerostris darwini draft genome.</title>
        <authorList>
            <person name="Kono N."/>
            <person name="Arakawa K."/>
        </authorList>
    </citation>
    <scope>NUCLEOTIDE SEQUENCE [LARGE SCALE GENOMIC DNA]</scope>
</reference>
<name>A0AAV4RF02_9ARAC</name>
<evidence type="ECO:0000313" key="1">
    <source>
        <dbReference type="EMBL" id="GIY19589.1"/>
    </source>
</evidence>
<organism evidence="1 2">
    <name type="scientific">Caerostris darwini</name>
    <dbReference type="NCBI Taxonomy" id="1538125"/>
    <lineage>
        <taxon>Eukaryota</taxon>
        <taxon>Metazoa</taxon>
        <taxon>Ecdysozoa</taxon>
        <taxon>Arthropoda</taxon>
        <taxon>Chelicerata</taxon>
        <taxon>Arachnida</taxon>
        <taxon>Araneae</taxon>
        <taxon>Araneomorphae</taxon>
        <taxon>Entelegynae</taxon>
        <taxon>Araneoidea</taxon>
        <taxon>Araneidae</taxon>
        <taxon>Caerostris</taxon>
    </lineage>
</organism>
<dbReference type="Proteomes" id="UP001054837">
    <property type="component" value="Unassembled WGS sequence"/>
</dbReference>
<dbReference type="EMBL" id="BPLQ01006056">
    <property type="protein sequence ID" value="GIY19589.1"/>
    <property type="molecule type" value="Genomic_DNA"/>
</dbReference>
<sequence length="125" mass="14341">MPSVIVLIFLFWDERSMKSGQSYLKRNIRVLTAESNGNFSRLVSSTDHHTLSLIDSPNFKKGKNTGAAVRFCISRATCHRARIREEHPTIISLCISVRQTRKQVKVIESRVEQWGFHNNELVPNC</sequence>
<comment type="caution">
    <text evidence="1">The sequence shown here is derived from an EMBL/GenBank/DDBJ whole genome shotgun (WGS) entry which is preliminary data.</text>
</comment>
<dbReference type="AlphaFoldDB" id="A0AAV4RF02"/>
<evidence type="ECO:0000313" key="2">
    <source>
        <dbReference type="Proteomes" id="UP001054837"/>
    </source>
</evidence>
<accession>A0AAV4RF02</accession>
<proteinExistence type="predicted"/>
<gene>
    <name evidence="1" type="ORF">CDAR_274011</name>
</gene>